<organism evidence="1 2">
    <name type="scientific">Croceitalea vernalis</name>
    <dbReference type="NCBI Taxonomy" id="3075599"/>
    <lineage>
        <taxon>Bacteria</taxon>
        <taxon>Pseudomonadati</taxon>
        <taxon>Bacteroidota</taxon>
        <taxon>Flavobacteriia</taxon>
        <taxon>Flavobacteriales</taxon>
        <taxon>Flavobacteriaceae</taxon>
        <taxon>Croceitalea</taxon>
    </lineage>
</organism>
<proteinExistence type="predicted"/>
<sequence length="77" mass="9235">MKNVDKNLEDFVADIDKLLQDYDLKEYVLETIRLMPIKDEFEDAEKEKDTRTRPKLYEVKKLSDEKLKIEVISSKKK</sequence>
<dbReference type="RefSeq" id="WP_311386974.1">
    <property type="nucleotide sequence ID" value="NZ_JAVRHU010000001.1"/>
</dbReference>
<reference evidence="1 2" key="1">
    <citation type="submission" date="2023-09" db="EMBL/GenBank/DDBJ databases">
        <authorList>
            <person name="Rey-Velasco X."/>
        </authorList>
    </citation>
    <scope>NUCLEOTIDE SEQUENCE [LARGE SCALE GENOMIC DNA]</scope>
    <source>
        <strain evidence="1 2">P007</strain>
    </source>
</reference>
<accession>A0ABU3BEQ5</accession>
<dbReference type="EMBL" id="JAVRHU010000001">
    <property type="protein sequence ID" value="MDT0620647.1"/>
    <property type="molecule type" value="Genomic_DNA"/>
</dbReference>
<comment type="caution">
    <text evidence="1">The sequence shown here is derived from an EMBL/GenBank/DDBJ whole genome shotgun (WGS) entry which is preliminary data.</text>
</comment>
<protein>
    <submittedName>
        <fullName evidence="1">Uncharacterized protein</fullName>
    </submittedName>
</protein>
<name>A0ABU3BEQ5_9FLAO</name>
<dbReference type="Proteomes" id="UP001250662">
    <property type="component" value="Unassembled WGS sequence"/>
</dbReference>
<evidence type="ECO:0000313" key="2">
    <source>
        <dbReference type="Proteomes" id="UP001250662"/>
    </source>
</evidence>
<keyword evidence="2" id="KW-1185">Reference proteome</keyword>
<evidence type="ECO:0000313" key="1">
    <source>
        <dbReference type="EMBL" id="MDT0620647.1"/>
    </source>
</evidence>
<gene>
    <name evidence="1" type="ORF">RM520_03360</name>
</gene>